<feature type="domain" description="VOC" evidence="1">
    <location>
        <begin position="6"/>
        <end position="116"/>
    </location>
</feature>
<evidence type="ECO:0000313" key="2">
    <source>
        <dbReference type="EMBL" id="VAV92731.1"/>
    </source>
</evidence>
<protein>
    <submittedName>
        <fullName evidence="2">Glyoxalase family protein</fullName>
    </submittedName>
</protein>
<reference evidence="2" key="1">
    <citation type="submission" date="2018-06" db="EMBL/GenBank/DDBJ databases">
        <authorList>
            <person name="Zhirakovskaya E."/>
        </authorList>
    </citation>
    <scope>NUCLEOTIDE SEQUENCE</scope>
</reference>
<gene>
    <name evidence="2" type="ORF">MNBD_ALPHA02-2072</name>
</gene>
<dbReference type="PANTHER" id="PTHR33993:SF1">
    <property type="entry name" value="GLYOXALASE FAMILY PROTEIN"/>
    <property type="match status" value="1"/>
</dbReference>
<dbReference type="EMBL" id="UOED01000077">
    <property type="protein sequence ID" value="VAV92731.1"/>
    <property type="molecule type" value="Genomic_DNA"/>
</dbReference>
<dbReference type="Pfam" id="PF00903">
    <property type="entry name" value="Glyoxalase"/>
    <property type="match status" value="1"/>
</dbReference>
<dbReference type="CDD" id="cd07247">
    <property type="entry name" value="SgaA_N_like"/>
    <property type="match status" value="1"/>
</dbReference>
<dbReference type="AlphaFoldDB" id="A0A3B0RMR5"/>
<dbReference type="InterPro" id="IPR029068">
    <property type="entry name" value="Glyas_Bleomycin-R_OHBP_Dase"/>
</dbReference>
<name>A0A3B0RMR5_9ZZZZ</name>
<dbReference type="SUPFAM" id="SSF54593">
    <property type="entry name" value="Glyoxalase/Bleomycin resistance protein/Dihydroxybiphenyl dioxygenase"/>
    <property type="match status" value="1"/>
</dbReference>
<dbReference type="Gene3D" id="3.10.180.10">
    <property type="entry name" value="2,3-Dihydroxybiphenyl 1,2-Dioxygenase, domain 1"/>
    <property type="match status" value="1"/>
</dbReference>
<accession>A0A3B0RMR5</accession>
<dbReference type="InterPro" id="IPR052164">
    <property type="entry name" value="Anthracycline_SecMetBiosynth"/>
</dbReference>
<dbReference type="PROSITE" id="PS51819">
    <property type="entry name" value="VOC"/>
    <property type="match status" value="1"/>
</dbReference>
<dbReference type="PANTHER" id="PTHR33993">
    <property type="entry name" value="GLYOXALASE-RELATED"/>
    <property type="match status" value="1"/>
</dbReference>
<dbReference type="InterPro" id="IPR037523">
    <property type="entry name" value="VOC_core"/>
</dbReference>
<dbReference type="InterPro" id="IPR004360">
    <property type="entry name" value="Glyas_Fos-R_dOase_dom"/>
</dbReference>
<evidence type="ECO:0000259" key="1">
    <source>
        <dbReference type="PROSITE" id="PS51819"/>
    </source>
</evidence>
<sequence>MPKHHTINYVEFPAHDLTATKAFFGKVFGWDFQDYGPDYCAFSGQGTDGGFYKSDLKASSDTGSVLIVLYSENLEETEQAVKAAGGAIIKEIFSFPGGRRFHFTEPSGNELAVWSA</sequence>
<proteinExistence type="predicted"/>
<organism evidence="2">
    <name type="scientific">hydrothermal vent metagenome</name>
    <dbReference type="NCBI Taxonomy" id="652676"/>
    <lineage>
        <taxon>unclassified sequences</taxon>
        <taxon>metagenomes</taxon>
        <taxon>ecological metagenomes</taxon>
    </lineage>
</organism>